<protein>
    <submittedName>
        <fullName evidence="1">Uncharacterized protein</fullName>
    </submittedName>
</protein>
<name>A0A255DBN5_9MYCO</name>
<gene>
    <name evidence="1" type="ORF">CG716_20200</name>
</gene>
<sequence>MSSVAVAHLPGGGHEIYTHFNGQRVVLVIVRPVGTLEFGALRSAFSEMWVPELIEALYLARAIARREKPWEPYTDTPVGLMEEHALRLEWHNPDRQIVVTDEADIRVIRRGFSGADVVEVSRWVFGWSANA</sequence>
<comment type="caution">
    <text evidence="1">The sequence shown here is derived from an EMBL/GenBank/DDBJ whole genome shotgun (WGS) entry which is preliminary data.</text>
</comment>
<evidence type="ECO:0000313" key="1">
    <source>
        <dbReference type="EMBL" id="OYN76838.1"/>
    </source>
</evidence>
<dbReference type="EMBL" id="NOZR01000019">
    <property type="protein sequence ID" value="OYN76838.1"/>
    <property type="molecule type" value="Genomic_DNA"/>
</dbReference>
<proteinExistence type="predicted"/>
<organism evidence="1 2">
    <name type="scientific">Mycolicibacterium sphagni</name>
    <dbReference type="NCBI Taxonomy" id="1786"/>
    <lineage>
        <taxon>Bacteria</taxon>
        <taxon>Bacillati</taxon>
        <taxon>Actinomycetota</taxon>
        <taxon>Actinomycetes</taxon>
        <taxon>Mycobacteriales</taxon>
        <taxon>Mycobacteriaceae</taxon>
        <taxon>Mycolicibacterium</taxon>
    </lineage>
</organism>
<dbReference type="RefSeq" id="WP_094482891.1">
    <property type="nucleotide sequence ID" value="NZ_NOZR01000019.1"/>
</dbReference>
<reference evidence="1 2" key="1">
    <citation type="submission" date="2017-07" db="EMBL/GenBank/DDBJ databases">
        <title>The new phylogeny of genus Mycobacterium.</title>
        <authorList>
            <person name="Tortoli E."/>
            <person name="Trovato A."/>
            <person name="Cirillo D.M."/>
        </authorList>
    </citation>
    <scope>NUCLEOTIDE SEQUENCE [LARGE SCALE GENOMIC DNA]</scope>
    <source>
        <strain evidence="1 2">ATCC 33027</strain>
    </source>
</reference>
<keyword evidence="2" id="KW-1185">Reference proteome</keyword>
<evidence type="ECO:0000313" key="2">
    <source>
        <dbReference type="Proteomes" id="UP000216063"/>
    </source>
</evidence>
<dbReference type="AlphaFoldDB" id="A0A255DBN5"/>
<accession>A0A255DBN5</accession>
<dbReference type="Proteomes" id="UP000216063">
    <property type="component" value="Unassembled WGS sequence"/>
</dbReference>